<comment type="caution">
    <text evidence="2">The sequence shown here is derived from an EMBL/GenBank/DDBJ whole genome shotgun (WGS) entry which is preliminary data.</text>
</comment>
<accession>A0AAD8ANP6</accession>
<protein>
    <submittedName>
        <fullName evidence="2">Uncharacterized protein</fullName>
    </submittedName>
</protein>
<organism evidence="2 3">
    <name type="scientific">Biomphalaria pfeifferi</name>
    <name type="common">Bloodfluke planorb</name>
    <name type="synonym">Freshwater snail</name>
    <dbReference type="NCBI Taxonomy" id="112525"/>
    <lineage>
        <taxon>Eukaryota</taxon>
        <taxon>Metazoa</taxon>
        <taxon>Spiralia</taxon>
        <taxon>Lophotrochozoa</taxon>
        <taxon>Mollusca</taxon>
        <taxon>Gastropoda</taxon>
        <taxon>Heterobranchia</taxon>
        <taxon>Euthyneura</taxon>
        <taxon>Panpulmonata</taxon>
        <taxon>Hygrophila</taxon>
        <taxon>Lymnaeoidea</taxon>
        <taxon>Planorbidae</taxon>
        <taxon>Biomphalaria</taxon>
    </lineage>
</organism>
<sequence>MQFLKTLSTLLIFLFTTTALADEPLANRRVVLSPWRDCEVKKFLGVRTNVSFQKDNGVEDVSGTMSSLLSYRHDRQTSNTHALPMADLHE</sequence>
<gene>
    <name evidence="2" type="ORF">Bpfe_031521</name>
</gene>
<feature type="signal peptide" evidence="1">
    <location>
        <begin position="1"/>
        <end position="21"/>
    </location>
</feature>
<keyword evidence="1" id="KW-0732">Signal</keyword>
<reference evidence="2" key="2">
    <citation type="submission" date="2023-04" db="EMBL/GenBank/DDBJ databases">
        <authorList>
            <person name="Bu L."/>
            <person name="Lu L."/>
            <person name="Laidemitt M.R."/>
            <person name="Zhang S.M."/>
            <person name="Mutuku M."/>
            <person name="Mkoji G."/>
            <person name="Steinauer M."/>
            <person name="Loker E.S."/>
        </authorList>
    </citation>
    <scope>NUCLEOTIDE SEQUENCE</scope>
    <source>
        <strain evidence="2">KasaAsao</strain>
        <tissue evidence="2">Whole Snail</tissue>
    </source>
</reference>
<dbReference type="Proteomes" id="UP001233172">
    <property type="component" value="Unassembled WGS sequence"/>
</dbReference>
<evidence type="ECO:0000313" key="3">
    <source>
        <dbReference type="Proteomes" id="UP001233172"/>
    </source>
</evidence>
<evidence type="ECO:0000313" key="2">
    <source>
        <dbReference type="EMBL" id="KAK0038742.1"/>
    </source>
</evidence>
<feature type="chain" id="PRO_5041936635" evidence="1">
    <location>
        <begin position="22"/>
        <end position="90"/>
    </location>
</feature>
<evidence type="ECO:0000256" key="1">
    <source>
        <dbReference type="SAM" id="SignalP"/>
    </source>
</evidence>
<name>A0AAD8ANP6_BIOPF</name>
<proteinExistence type="predicted"/>
<reference evidence="2" key="1">
    <citation type="journal article" date="2023" name="PLoS Negl. Trop. Dis.">
        <title>A genome sequence for Biomphalaria pfeifferi, the major vector snail for the human-infecting parasite Schistosoma mansoni.</title>
        <authorList>
            <person name="Bu L."/>
            <person name="Lu L."/>
            <person name="Laidemitt M.R."/>
            <person name="Zhang S.M."/>
            <person name="Mutuku M."/>
            <person name="Mkoji G."/>
            <person name="Steinauer M."/>
            <person name="Loker E.S."/>
        </authorList>
    </citation>
    <scope>NUCLEOTIDE SEQUENCE</scope>
    <source>
        <strain evidence="2">KasaAsao</strain>
    </source>
</reference>
<dbReference type="EMBL" id="JASAOG010000491">
    <property type="protein sequence ID" value="KAK0038742.1"/>
    <property type="molecule type" value="Genomic_DNA"/>
</dbReference>
<dbReference type="AlphaFoldDB" id="A0AAD8ANP6"/>
<keyword evidence="3" id="KW-1185">Reference proteome</keyword>